<reference evidence="1" key="1">
    <citation type="journal article" date="2019" name="bioRxiv">
        <title>The Genome of the Zebra Mussel, Dreissena polymorpha: A Resource for Invasive Species Research.</title>
        <authorList>
            <person name="McCartney M.A."/>
            <person name="Auch B."/>
            <person name="Kono T."/>
            <person name="Mallez S."/>
            <person name="Zhang Y."/>
            <person name="Obille A."/>
            <person name="Becker A."/>
            <person name="Abrahante J.E."/>
            <person name="Garbe J."/>
            <person name="Badalamenti J.P."/>
            <person name="Herman A."/>
            <person name="Mangelson H."/>
            <person name="Liachko I."/>
            <person name="Sullivan S."/>
            <person name="Sone E.D."/>
            <person name="Koren S."/>
            <person name="Silverstein K.A.T."/>
            <person name="Beckman K.B."/>
            <person name="Gohl D.M."/>
        </authorList>
    </citation>
    <scope>NUCLEOTIDE SEQUENCE</scope>
    <source>
        <strain evidence="1">Duluth1</strain>
        <tissue evidence="1">Whole animal</tissue>
    </source>
</reference>
<keyword evidence="2" id="KW-1185">Reference proteome</keyword>
<dbReference type="AlphaFoldDB" id="A0A9D3YRF1"/>
<dbReference type="Proteomes" id="UP000828390">
    <property type="component" value="Unassembled WGS sequence"/>
</dbReference>
<protein>
    <submittedName>
        <fullName evidence="1">Uncharacterized protein</fullName>
    </submittedName>
</protein>
<evidence type="ECO:0000313" key="1">
    <source>
        <dbReference type="EMBL" id="KAH3705387.1"/>
    </source>
</evidence>
<sequence>MITGEGVRNRFKVAFFDKKNRLGFGVQRVGSSLYCLCEETYSRIATNERQEQYTQGLMSMWILLCRKVGSQNSQGALSTPAHSLSYSATPLLYEAGIDHTKSQWYG</sequence>
<name>A0A9D3YRF1_DREPO</name>
<dbReference type="EMBL" id="JAIWYP010000015">
    <property type="protein sequence ID" value="KAH3705387.1"/>
    <property type="molecule type" value="Genomic_DNA"/>
</dbReference>
<accession>A0A9D3YRF1</accession>
<organism evidence="1 2">
    <name type="scientific">Dreissena polymorpha</name>
    <name type="common">Zebra mussel</name>
    <name type="synonym">Mytilus polymorpha</name>
    <dbReference type="NCBI Taxonomy" id="45954"/>
    <lineage>
        <taxon>Eukaryota</taxon>
        <taxon>Metazoa</taxon>
        <taxon>Spiralia</taxon>
        <taxon>Lophotrochozoa</taxon>
        <taxon>Mollusca</taxon>
        <taxon>Bivalvia</taxon>
        <taxon>Autobranchia</taxon>
        <taxon>Heteroconchia</taxon>
        <taxon>Euheterodonta</taxon>
        <taxon>Imparidentia</taxon>
        <taxon>Neoheterodontei</taxon>
        <taxon>Myida</taxon>
        <taxon>Dreissenoidea</taxon>
        <taxon>Dreissenidae</taxon>
        <taxon>Dreissena</taxon>
    </lineage>
</organism>
<evidence type="ECO:0000313" key="2">
    <source>
        <dbReference type="Proteomes" id="UP000828390"/>
    </source>
</evidence>
<reference evidence="1" key="2">
    <citation type="submission" date="2020-11" db="EMBL/GenBank/DDBJ databases">
        <authorList>
            <person name="McCartney M.A."/>
            <person name="Auch B."/>
            <person name="Kono T."/>
            <person name="Mallez S."/>
            <person name="Becker A."/>
            <person name="Gohl D.M."/>
            <person name="Silverstein K.A.T."/>
            <person name="Koren S."/>
            <person name="Bechman K.B."/>
            <person name="Herman A."/>
            <person name="Abrahante J.E."/>
            <person name="Garbe J."/>
        </authorList>
    </citation>
    <scope>NUCLEOTIDE SEQUENCE</scope>
    <source>
        <strain evidence="1">Duluth1</strain>
        <tissue evidence="1">Whole animal</tissue>
    </source>
</reference>
<gene>
    <name evidence="1" type="ORF">DPMN_080457</name>
</gene>
<comment type="caution">
    <text evidence="1">The sequence shown here is derived from an EMBL/GenBank/DDBJ whole genome shotgun (WGS) entry which is preliminary data.</text>
</comment>
<proteinExistence type="predicted"/>